<dbReference type="AlphaFoldDB" id="A0A6G1K3D0"/>
<feature type="short sequence motif" description="Q motif" evidence="14">
    <location>
        <begin position="209"/>
        <end position="237"/>
    </location>
</feature>
<dbReference type="PROSITE" id="PS00039">
    <property type="entry name" value="DEAD_ATP_HELICASE"/>
    <property type="match status" value="1"/>
</dbReference>
<evidence type="ECO:0000256" key="5">
    <source>
        <dbReference type="ARBA" id="ARBA00022806"/>
    </source>
</evidence>
<evidence type="ECO:0000256" key="8">
    <source>
        <dbReference type="ARBA" id="ARBA00022917"/>
    </source>
</evidence>
<evidence type="ECO:0000256" key="2">
    <source>
        <dbReference type="ARBA" id="ARBA00022540"/>
    </source>
</evidence>
<proteinExistence type="inferred from homology"/>
<dbReference type="GO" id="GO:0003743">
    <property type="term" value="F:translation initiation factor activity"/>
    <property type="evidence" value="ECO:0007669"/>
    <property type="project" value="UniProtKB-KW"/>
</dbReference>
<dbReference type="InterPro" id="IPR014014">
    <property type="entry name" value="RNA_helicase_DEAD_Q_motif"/>
</dbReference>
<dbReference type="GO" id="GO:0003724">
    <property type="term" value="F:RNA helicase activity"/>
    <property type="evidence" value="ECO:0007669"/>
    <property type="project" value="UniProtKB-EC"/>
</dbReference>
<comment type="catalytic activity">
    <reaction evidence="13">
        <text>ATP + H2O = ADP + phosphate + H(+)</text>
        <dbReference type="Rhea" id="RHEA:13065"/>
        <dbReference type="ChEBI" id="CHEBI:15377"/>
        <dbReference type="ChEBI" id="CHEBI:15378"/>
        <dbReference type="ChEBI" id="CHEBI:30616"/>
        <dbReference type="ChEBI" id="CHEBI:43474"/>
        <dbReference type="ChEBI" id="CHEBI:456216"/>
        <dbReference type="EC" id="3.6.4.13"/>
    </reaction>
</comment>
<keyword evidence="21" id="KW-1185">Reference proteome</keyword>
<keyword evidence="7" id="KW-0694">RNA-binding</keyword>
<dbReference type="GO" id="GO:0003723">
    <property type="term" value="F:RNA binding"/>
    <property type="evidence" value="ECO:0007669"/>
    <property type="project" value="UniProtKB-KW"/>
</dbReference>
<evidence type="ECO:0000256" key="15">
    <source>
        <dbReference type="RuleBase" id="RU000492"/>
    </source>
</evidence>
<dbReference type="PROSITE" id="PS51194">
    <property type="entry name" value="HELICASE_CTER"/>
    <property type="match status" value="1"/>
</dbReference>
<dbReference type="GO" id="GO:0016787">
    <property type="term" value="F:hydrolase activity"/>
    <property type="evidence" value="ECO:0007669"/>
    <property type="project" value="UniProtKB-KW"/>
</dbReference>
<evidence type="ECO:0000259" key="18">
    <source>
        <dbReference type="PROSITE" id="PS51194"/>
    </source>
</evidence>
<gene>
    <name evidence="20" type="ORF">K504DRAFT_384371</name>
</gene>
<dbReference type="Gene3D" id="3.40.50.300">
    <property type="entry name" value="P-loop containing nucleotide triphosphate hydrolases"/>
    <property type="match status" value="2"/>
</dbReference>
<evidence type="ECO:0000313" key="20">
    <source>
        <dbReference type="EMBL" id="KAF2707113.1"/>
    </source>
</evidence>
<keyword evidence="5 15" id="KW-0347">Helicase</keyword>
<evidence type="ECO:0000256" key="7">
    <source>
        <dbReference type="ARBA" id="ARBA00022884"/>
    </source>
</evidence>
<dbReference type="InterPro" id="IPR027417">
    <property type="entry name" value="P-loop_NTPase"/>
</dbReference>
<feature type="compositionally biased region" description="Low complexity" evidence="16">
    <location>
        <begin position="699"/>
        <end position="708"/>
    </location>
</feature>
<reference evidence="20" key="1">
    <citation type="journal article" date="2020" name="Stud. Mycol.">
        <title>101 Dothideomycetes genomes: a test case for predicting lifestyles and emergence of pathogens.</title>
        <authorList>
            <person name="Haridas S."/>
            <person name="Albert R."/>
            <person name="Binder M."/>
            <person name="Bloem J."/>
            <person name="Labutti K."/>
            <person name="Salamov A."/>
            <person name="Andreopoulos B."/>
            <person name="Baker S."/>
            <person name="Barry K."/>
            <person name="Bills G."/>
            <person name="Bluhm B."/>
            <person name="Cannon C."/>
            <person name="Castanera R."/>
            <person name="Culley D."/>
            <person name="Daum C."/>
            <person name="Ezra D."/>
            <person name="Gonzalez J."/>
            <person name="Henrissat B."/>
            <person name="Kuo A."/>
            <person name="Liang C."/>
            <person name="Lipzen A."/>
            <person name="Lutzoni F."/>
            <person name="Magnuson J."/>
            <person name="Mondo S."/>
            <person name="Nolan M."/>
            <person name="Ohm R."/>
            <person name="Pangilinan J."/>
            <person name="Park H.-J."/>
            <person name="Ramirez L."/>
            <person name="Alfaro M."/>
            <person name="Sun H."/>
            <person name="Tritt A."/>
            <person name="Yoshinaga Y."/>
            <person name="Zwiers L.-H."/>
            <person name="Turgeon B."/>
            <person name="Goodwin S."/>
            <person name="Spatafora J."/>
            <person name="Crous P."/>
            <person name="Grigoriev I."/>
        </authorList>
    </citation>
    <scope>NUCLEOTIDE SEQUENCE</scope>
    <source>
        <strain evidence="20">CBS 279.74</strain>
    </source>
</reference>
<feature type="domain" description="Helicase C-terminal" evidence="18">
    <location>
        <begin position="442"/>
        <end position="602"/>
    </location>
</feature>
<comment type="function">
    <text evidence="12">ATP-binding RNA helicase involved in translation initiation. Remodels RNA in response to ADP and ATP concentrations by facilitating disruption, but also formation of RNA duplexes.</text>
</comment>
<dbReference type="InterPro" id="IPR011545">
    <property type="entry name" value="DEAD/DEAH_box_helicase_dom"/>
</dbReference>
<keyword evidence="2" id="KW-0396">Initiation factor</keyword>
<name>A0A6G1K3D0_9PLEO</name>
<protein>
    <recommendedName>
        <fullName evidence="10">ATP-dependent RNA helicase DED1</fullName>
        <ecNumber evidence="1">3.6.4.13</ecNumber>
    </recommendedName>
    <alternativeName>
        <fullName evidence="11">ATP-dependent RNA helicase ded1</fullName>
    </alternativeName>
</protein>
<comment type="similarity">
    <text evidence="9">Belongs to the DEAD box helicase family. DDX3/DED1 subfamily.</text>
</comment>
<dbReference type="FunFam" id="3.40.50.300:FF:000008">
    <property type="entry name" value="ATP-dependent RNA helicase RhlB"/>
    <property type="match status" value="1"/>
</dbReference>
<dbReference type="SMART" id="SM00490">
    <property type="entry name" value="HELICc"/>
    <property type="match status" value="1"/>
</dbReference>
<feature type="compositionally biased region" description="Gly residues" evidence="16">
    <location>
        <begin position="683"/>
        <end position="698"/>
    </location>
</feature>
<dbReference type="Pfam" id="PF00271">
    <property type="entry name" value="Helicase_C"/>
    <property type="match status" value="1"/>
</dbReference>
<keyword evidence="8" id="KW-0648">Protein biosynthesis</keyword>
<dbReference type="InterPro" id="IPR000629">
    <property type="entry name" value="RNA-helicase_DEAD-box_CS"/>
</dbReference>
<dbReference type="OrthoDB" id="196131at2759"/>
<keyword evidence="3 15" id="KW-0547">Nucleotide-binding</keyword>
<dbReference type="CDD" id="cd18787">
    <property type="entry name" value="SF2_C_DEAD"/>
    <property type="match status" value="1"/>
</dbReference>
<dbReference type="PROSITE" id="PS51192">
    <property type="entry name" value="HELICASE_ATP_BIND_1"/>
    <property type="match status" value="1"/>
</dbReference>
<dbReference type="EC" id="3.6.4.13" evidence="1"/>
<feature type="region of interest" description="Disordered" evidence="16">
    <location>
        <begin position="1"/>
        <end position="187"/>
    </location>
</feature>
<evidence type="ECO:0000256" key="4">
    <source>
        <dbReference type="ARBA" id="ARBA00022801"/>
    </source>
</evidence>
<evidence type="ECO:0000256" key="1">
    <source>
        <dbReference type="ARBA" id="ARBA00012552"/>
    </source>
</evidence>
<evidence type="ECO:0000256" key="6">
    <source>
        <dbReference type="ARBA" id="ARBA00022840"/>
    </source>
</evidence>
<feature type="region of interest" description="Disordered" evidence="16">
    <location>
        <begin position="668"/>
        <end position="708"/>
    </location>
</feature>
<dbReference type="FunFam" id="3.40.50.300:FF:000160">
    <property type="entry name" value="ATP-dependent RNA helicase DDX3X"/>
    <property type="match status" value="1"/>
</dbReference>
<sequence length="708" mass="73886">MAEQLDMSRLSINDQHGPNGHIDRAAYIPPHLRGRPGGAPAPGPGPAMDGAPPMMNGGGMNGGPPAGLNGSAWGPAPGSQQQQQRADNGGGNWANAPNFTPRGSNAPPPFQQSNGGGWNGANTGRFDPNAYGKPGAGGAQGGGGGSARGSGDGQWRDGKHIPGPSNPRVERELFGVPNDPTKQQTGINFEKYDDIPVEASGQGVPEPINQFSNPPLDDHLLTNIELSGYKVPTPVQKYSIPIVMGGRDLMACAQTGSGKTGGFLFPILSQAYQSGPSAAPAATGGGYGRQRKAYPTSLILAPTRELVSQIYDEARKFAYRSWVRPCVVYGGADIGSQLRQIERGCDLLVATPGRLVDLIERGRISLCNIKYLVLDEADRMLDMGFEPQIRRIVDGEDMPPTQGRQTLMFSATFPRDIQMLARDFLKEYIFLSVGRVGSTSENITQKIEYVEDGDKRSVLLDILHTVGTGLTLIFVETKRMADSLSDFLINQGFPATSIHGDRTQREREKALEMFRAGRCPILVATAVAARGLDVPNINHVVNYDLPTDIDDYVHRIGRTGRAGNTGISTAFFNRGNRGVVRDLIELLKEANQEVPQFLESIAREGAGFGGGGGRGGRGRGRGGPANRDVRRFAGGGGGGYGGGGGGGGGNWSGAPGGYGGGFGGPPPAGAGGGFGGPPPPASYGGGGGGAYGGGGYGNPSGPAGNSWW</sequence>
<dbReference type="EMBL" id="MU005774">
    <property type="protein sequence ID" value="KAF2707113.1"/>
    <property type="molecule type" value="Genomic_DNA"/>
</dbReference>
<dbReference type="SMART" id="SM00487">
    <property type="entry name" value="DEXDc"/>
    <property type="match status" value="1"/>
</dbReference>
<evidence type="ECO:0000256" key="13">
    <source>
        <dbReference type="ARBA" id="ARBA00047984"/>
    </source>
</evidence>
<evidence type="ECO:0000256" key="10">
    <source>
        <dbReference type="ARBA" id="ARBA00024397"/>
    </source>
</evidence>
<evidence type="ECO:0000259" key="19">
    <source>
        <dbReference type="PROSITE" id="PS51195"/>
    </source>
</evidence>
<evidence type="ECO:0000256" key="3">
    <source>
        <dbReference type="ARBA" id="ARBA00022741"/>
    </source>
</evidence>
<evidence type="ECO:0000256" key="12">
    <source>
        <dbReference type="ARBA" id="ARBA00025161"/>
    </source>
</evidence>
<dbReference type="PANTHER" id="PTHR47958">
    <property type="entry name" value="ATP-DEPENDENT RNA HELICASE DBP3"/>
    <property type="match status" value="1"/>
</dbReference>
<evidence type="ECO:0000256" key="11">
    <source>
        <dbReference type="ARBA" id="ARBA00024405"/>
    </source>
</evidence>
<feature type="domain" description="DEAD-box RNA helicase Q" evidence="19">
    <location>
        <begin position="209"/>
        <end position="237"/>
    </location>
</feature>
<dbReference type="Pfam" id="PF00270">
    <property type="entry name" value="DEAD"/>
    <property type="match status" value="1"/>
</dbReference>
<evidence type="ECO:0000256" key="16">
    <source>
        <dbReference type="SAM" id="MobiDB-lite"/>
    </source>
</evidence>
<feature type="region of interest" description="Disordered" evidence="16">
    <location>
        <begin position="605"/>
        <end position="634"/>
    </location>
</feature>
<dbReference type="InterPro" id="IPR001650">
    <property type="entry name" value="Helicase_C-like"/>
</dbReference>
<dbReference type="InterPro" id="IPR014001">
    <property type="entry name" value="Helicase_ATP-bd"/>
</dbReference>
<evidence type="ECO:0000256" key="9">
    <source>
        <dbReference type="ARBA" id="ARBA00024358"/>
    </source>
</evidence>
<feature type="compositionally biased region" description="Gly residues" evidence="16">
    <location>
        <begin position="606"/>
        <end position="615"/>
    </location>
</feature>
<dbReference type="SUPFAM" id="SSF52540">
    <property type="entry name" value="P-loop containing nucleoside triphosphate hydrolases"/>
    <property type="match status" value="1"/>
</dbReference>
<evidence type="ECO:0000256" key="14">
    <source>
        <dbReference type="PROSITE-ProRule" id="PRU00552"/>
    </source>
</evidence>
<accession>A0A6G1K3D0</accession>
<dbReference type="GO" id="GO:0005524">
    <property type="term" value="F:ATP binding"/>
    <property type="evidence" value="ECO:0007669"/>
    <property type="project" value="UniProtKB-KW"/>
</dbReference>
<feature type="domain" description="Helicase ATP-binding" evidence="17">
    <location>
        <begin position="240"/>
        <end position="431"/>
    </location>
</feature>
<keyword evidence="6 15" id="KW-0067">ATP-binding</keyword>
<dbReference type="Proteomes" id="UP000799428">
    <property type="component" value="Unassembled WGS sequence"/>
</dbReference>
<feature type="compositionally biased region" description="Gly residues" evidence="16">
    <location>
        <begin position="134"/>
        <end position="152"/>
    </location>
</feature>
<dbReference type="PROSITE" id="PS51195">
    <property type="entry name" value="Q_MOTIF"/>
    <property type="match status" value="1"/>
</dbReference>
<evidence type="ECO:0000259" key="17">
    <source>
        <dbReference type="PROSITE" id="PS51192"/>
    </source>
</evidence>
<keyword evidence="4 15" id="KW-0378">Hydrolase</keyword>
<feature type="compositionally biased region" description="Low complexity" evidence="16">
    <location>
        <begin position="46"/>
        <end position="55"/>
    </location>
</feature>
<evidence type="ECO:0000313" key="21">
    <source>
        <dbReference type="Proteomes" id="UP000799428"/>
    </source>
</evidence>
<feature type="compositionally biased region" description="Gly residues" evidence="16">
    <location>
        <begin position="56"/>
        <end position="65"/>
    </location>
</feature>
<organism evidence="20 21">
    <name type="scientific">Pleomassaria siparia CBS 279.74</name>
    <dbReference type="NCBI Taxonomy" id="1314801"/>
    <lineage>
        <taxon>Eukaryota</taxon>
        <taxon>Fungi</taxon>
        <taxon>Dikarya</taxon>
        <taxon>Ascomycota</taxon>
        <taxon>Pezizomycotina</taxon>
        <taxon>Dothideomycetes</taxon>
        <taxon>Pleosporomycetidae</taxon>
        <taxon>Pleosporales</taxon>
        <taxon>Pleomassariaceae</taxon>
        <taxon>Pleomassaria</taxon>
    </lineage>
</organism>